<comment type="caution">
    <text evidence="1">The sequence shown here is derived from an EMBL/GenBank/DDBJ whole genome shotgun (WGS) entry which is preliminary data.</text>
</comment>
<accession>A0ACC0VDM4</accession>
<name>A0ACC0VDM4_9HYPO</name>
<proteinExistence type="predicted"/>
<evidence type="ECO:0000313" key="1">
    <source>
        <dbReference type="EMBL" id="KAI9903815.1"/>
    </source>
</evidence>
<dbReference type="EMBL" id="CM047940">
    <property type="protein sequence ID" value="KAI9903815.1"/>
    <property type="molecule type" value="Genomic_DNA"/>
</dbReference>
<dbReference type="Proteomes" id="UP001163324">
    <property type="component" value="Chromosome 1"/>
</dbReference>
<sequence>MSDDGGYERGGFDRCEELSPYCPVEATVLGYAPNLGSSIFFTVAFGLCLIAAAVLGVWKKTWTFAAAICAGLILETSGYVGRALLHANPWDSNAFQLQICAIILGPTFVCAAIYLTLKHVALALGPPSLSRLPPVWYPRVFLPADLSCLVVQAIGGGVAAAAGRDDAALLGTGNDLIIAGIVLQVVVLLAFGALGADYVVRVRKHMAGSDAGAEARAVWESGKFRTFLYAVAGAYFSVLIRCIYRIAEMQGGWGNHIMQDEISFLVLDPTLMTVTVYLLTVFHPGLWFPQMSNGYRRDAAAGAEKASAGETGESSNEGPISGSNPI</sequence>
<reference evidence="1" key="1">
    <citation type="submission" date="2022-10" db="EMBL/GenBank/DDBJ databases">
        <title>Complete Genome of Trichothecium roseum strain YXFP-22015, a Plant Pathogen Isolated from Citrus.</title>
        <authorList>
            <person name="Wang Y."/>
            <person name="Zhu L."/>
        </authorList>
    </citation>
    <scope>NUCLEOTIDE SEQUENCE</scope>
    <source>
        <strain evidence="1">YXFP-22015</strain>
    </source>
</reference>
<keyword evidence="2" id="KW-1185">Reference proteome</keyword>
<gene>
    <name evidence="1" type="ORF">N3K66_000344</name>
</gene>
<protein>
    <submittedName>
        <fullName evidence="1">Uncharacterized protein</fullName>
    </submittedName>
</protein>
<organism evidence="1 2">
    <name type="scientific">Trichothecium roseum</name>
    <dbReference type="NCBI Taxonomy" id="47278"/>
    <lineage>
        <taxon>Eukaryota</taxon>
        <taxon>Fungi</taxon>
        <taxon>Dikarya</taxon>
        <taxon>Ascomycota</taxon>
        <taxon>Pezizomycotina</taxon>
        <taxon>Sordariomycetes</taxon>
        <taxon>Hypocreomycetidae</taxon>
        <taxon>Hypocreales</taxon>
        <taxon>Hypocreales incertae sedis</taxon>
        <taxon>Trichothecium</taxon>
    </lineage>
</organism>
<evidence type="ECO:0000313" key="2">
    <source>
        <dbReference type="Proteomes" id="UP001163324"/>
    </source>
</evidence>